<dbReference type="OrthoDB" id="7851333at2"/>
<organism evidence="2 3">
    <name type="scientific">Pontibaca methylaminivorans</name>
    <dbReference type="NCBI Taxonomy" id="515897"/>
    <lineage>
        <taxon>Bacteria</taxon>
        <taxon>Pseudomonadati</taxon>
        <taxon>Pseudomonadota</taxon>
        <taxon>Alphaproteobacteria</taxon>
        <taxon>Rhodobacterales</taxon>
        <taxon>Roseobacteraceae</taxon>
        <taxon>Pontibaca</taxon>
    </lineage>
</organism>
<evidence type="ECO:0000256" key="1">
    <source>
        <dbReference type="SAM" id="Phobius"/>
    </source>
</evidence>
<keyword evidence="1" id="KW-1133">Transmembrane helix</keyword>
<keyword evidence="1" id="KW-0812">Transmembrane</keyword>
<feature type="transmembrane region" description="Helical" evidence="1">
    <location>
        <begin position="38"/>
        <end position="58"/>
    </location>
</feature>
<evidence type="ECO:0000313" key="3">
    <source>
        <dbReference type="Proteomes" id="UP000192455"/>
    </source>
</evidence>
<dbReference type="EMBL" id="FTPS01000001">
    <property type="protein sequence ID" value="SIT83164.1"/>
    <property type="molecule type" value="Genomic_DNA"/>
</dbReference>
<protein>
    <submittedName>
        <fullName evidence="2">Uncharacterized protein</fullName>
    </submittedName>
</protein>
<dbReference type="AlphaFoldDB" id="A0A1R3WYF3"/>
<reference evidence="2 3" key="1">
    <citation type="submission" date="2017-01" db="EMBL/GenBank/DDBJ databases">
        <authorList>
            <person name="Mah S.A."/>
            <person name="Swanson W.J."/>
            <person name="Moy G.W."/>
            <person name="Vacquier V.D."/>
        </authorList>
    </citation>
    <scope>NUCLEOTIDE SEQUENCE [LARGE SCALE GENOMIC DNA]</scope>
    <source>
        <strain evidence="2 3">DSM 21219</strain>
    </source>
</reference>
<dbReference type="RefSeq" id="WP_076649579.1">
    <property type="nucleotide sequence ID" value="NZ_FTPS01000001.1"/>
</dbReference>
<accession>A0A1R3WYF3</accession>
<keyword evidence="3" id="KW-1185">Reference proteome</keyword>
<feature type="transmembrane region" description="Helical" evidence="1">
    <location>
        <begin position="12"/>
        <end position="32"/>
    </location>
</feature>
<dbReference type="STRING" id="515897.SAMN05421849_1855"/>
<gene>
    <name evidence="2" type="ORF">SAMN05421849_1855</name>
</gene>
<keyword evidence="1" id="KW-0472">Membrane</keyword>
<name>A0A1R3WYF3_9RHOB</name>
<dbReference type="Proteomes" id="UP000192455">
    <property type="component" value="Unassembled WGS sequence"/>
</dbReference>
<proteinExistence type="predicted"/>
<evidence type="ECO:0000313" key="2">
    <source>
        <dbReference type="EMBL" id="SIT83164.1"/>
    </source>
</evidence>
<sequence length="174" mass="18774">MSFIRPEARAALWRWREVLAGGGVALLGASWALGPRGLLGWVGWALILAGVALVVIGIQRGRFRTGGGGHGVVQVDEGQITYFGPLSGGTVAAPALERLTLDPTARPAHWLLEQPGQPVLFIPVDAEGAEALFDVFSTLPGLRTEHMLAELRRGRRPVVIWERASQRLPEVPLH</sequence>